<feature type="region of interest" description="Disordered" evidence="2">
    <location>
        <begin position="150"/>
        <end position="169"/>
    </location>
</feature>
<gene>
    <name evidence="3" type="ORF">FJT64_007613</name>
</gene>
<feature type="region of interest" description="Disordered" evidence="2">
    <location>
        <begin position="179"/>
        <end position="214"/>
    </location>
</feature>
<evidence type="ECO:0000313" key="4">
    <source>
        <dbReference type="Proteomes" id="UP000440578"/>
    </source>
</evidence>
<keyword evidence="4" id="KW-1185">Reference proteome</keyword>
<feature type="compositionally biased region" description="Low complexity" evidence="2">
    <location>
        <begin position="300"/>
        <end position="320"/>
    </location>
</feature>
<reference evidence="3 4" key="1">
    <citation type="submission" date="2019-07" db="EMBL/GenBank/DDBJ databases">
        <title>Draft genome assembly of a fouling barnacle, Amphibalanus amphitrite (Darwin, 1854): The first reference genome for Thecostraca.</title>
        <authorList>
            <person name="Kim W."/>
        </authorList>
    </citation>
    <scope>NUCLEOTIDE SEQUENCE [LARGE SCALE GENOMIC DNA]</scope>
    <source>
        <strain evidence="3">SNU_AA5</strain>
        <tissue evidence="3">Soma without cirri and trophi</tissue>
    </source>
</reference>
<feature type="compositionally biased region" description="Basic and acidic residues" evidence="2">
    <location>
        <begin position="394"/>
        <end position="421"/>
    </location>
</feature>
<feature type="coiled-coil region" evidence="1">
    <location>
        <begin position="457"/>
        <end position="484"/>
    </location>
</feature>
<feature type="region of interest" description="Disordered" evidence="2">
    <location>
        <begin position="231"/>
        <end position="370"/>
    </location>
</feature>
<evidence type="ECO:0000256" key="1">
    <source>
        <dbReference type="SAM" id="Coils"/>
    </source>
</evidence>
<feature type="compositionally biased region" description="Polar residues" evidence="2">
    <location>
        <begin position="262"/>
        <end position="278"/>
    </location>
</feature>
<evidence type="ECO:0000256" key="2">
    <source>
        <dbReference type="SAM" id="MobiDB-lite"/>
    </source>
</evidence>
<comment type="caution">
    <text evidence="3">The sequence shown here is derived from an EMBL/GenBank/DDBJ whole genome shotgun (WGS) entry which is preliminary data.</text>
</comment>
<protein>
    <submittedName>
        <fullName evidence="3">Uncharacterized protein</fullName>
    </submittedName>
</protein>
<feature type="compositionally biased region" description="Low complexity" evidence="2">
    <location>
        <begin position="156"/>
        <end position="166"/>
    </location>
</feature>
<evidence type="ECO:0000313" key="3">
    <source>
        <dbReference type="EMBL" id="KAF0294766.1"/>
    </source>
</evidence>
<sequence length="487" mass="52479">MADTEPAIELVDLSHEDTEPPVFTAVTTGADSGGAPQLTGSQDQSAAPGAPMEDGESPESPAERSGEGTEEPSVPSGSPYRSAVTQTEPPPDDVDGADGVFPVRRTVSDWALTDRSRRTAHIRSERIRRTAQLFEDLAQAQEERETLLTARRRGLRGPVAPARAVSAPPPPEREVLLVLLPSPPAPPPQSRQVDAILAHGSGAGADSDAEGDEWDENALWEKVRAKIAARRSKFRRLESGQDEPQLRKGAPAKESPRRLSAERTSWLTNGKPATSSTAAPEVAAPKQAPAPSSRQGAGRGPTAPQPQQRAAAPRQQNAAGLASQRVAEPSQEAPPKQPVAARRQLKTTSAAGGTQNGHANDATRSSFGKYIEQQEEQEVLRSLGSAVLAKQRLSAKEKARQQLLNDRAEAERRQRKAENQRTDAQGRLQKTKGKLTRDSAFERKGLETLISRLDGTIREETRKISKLTTQVADVDAEIEELRRRAAA</sequence>
<proteinExistence type="predicted"/>
<keyword evidence="1" id="KW-0175">Coiled coil</keyword>
<dbReference type="OrthoDB" id="6402746at2759"/>
<feature type="compositionally biased region" description="Polar residues" evidence="2">
    <location>
        <begin position="346"/>
        <end position="366"/>
    </location>
</feature>
<accession>A0A6A4VJV7</accession>
<feature type="region of interest" description="Disordered" evidence="2">
    <location>
        <begin position="1"/>
        <end position="107"/>
    </location>
</feature>
<name>A0A6A4VJV7_AMPAM</name>
<dbReference type="AlphaFoldDB" id="A0A6A4VJV7"/>
<feature type="region of interest" description="Disordered" evidence="2">
    <location>
        <begin position="391"/>
        <end position="439"/>
    </location>
</feature>
<dbReference type="EMBL" id="VIIS01001663">
    <property type="protein sequence ID" value="KAF0294766.1"/>
    <property type="molecule type" value="Genomic_DNA"/>
</dbReference>
<dbReference type="Proteomes" id="UP000440578">
    <property type="component" value="Unassembled WGS sequence"/>
</dbReference>
<organism evidence="3 4">
    <name type="scientific">Amphibalanus amphitrite</name>
    <name type="common">Striped barnacle</name>
    <name type="synonym">Balanus amphitrite</name>
    <dbReference type="NCBI Taxonomy" id="1232801"/>
    <lineage>
        <taxon>Eukaryota</taxon>
        <taxon>Metazoa</taxon>
        <taxon>Ecdysozoa</taxon>
        <taxon>Arthropoda</taxon>
        <taxon>Crustacea</taxon>
        <taxon>Multicrustacea</taxon>
        <taxon>Cirripedia</taxon>
        <taxon>Thoracica</taxon>
        <taxon>Thoracicalcarea</taxon>
        <taxon>Balanomorpha</taxon>
        <taxon>Balanoidea</taxon>
        <taxon>Balanidae</taxon>
        <taxon>Amphibalaninae</taxon>
        <taxon>Amphibalanus</taxon>
    </lineage>
</organism>